<keyword evidence="1" id="KW-0812">Transmembrane</keyword>
<dbReference type="RefSeq" id="WP_047576310.1">
    <property type="nucleotide sequence ID" value="NZ_JPQT01000109.1"/>
</dbReference>
<feature type="transmembrane region" description="Helical" evidence="1">
    <location>
        <begin position="69"/>
        <end position="95"/>
    </location>
</feature>
<keyword evidence="1" id="KW-1133">Transmembrane helix</keyword>
<reference evidence="2 3" key="1">
    <citation type="submission" date="2014-07" db="EMBL/GenBank/DDBJ databases">
        <title>Draft Genome Sequences of Environmental Pseudomonas syringae strains.</title>
        <authorList>
            <person name="Baltrus D.A."/>
            <person name="Berge O."/>
            <person name="Morris C."/>
        </authorList>
    </citation>
    <scope>NUCLEOTIDE SEQUENCE [LARGE SCALE GENOMIC DNA]</scope>
    <source>
        <strain evidence="2 3">CEB003</strain>
    </source>
</reference>
<gene>
    <name evidence="2" type="ORF">IV02_16270</name>
</gene>
<keyword evidence="1" id="KW-0472">Membrane</keyword>
<dbReference type="EMBL" id="JPQT01000109">
    <property type="protein sequence ID" value="KFE50442.1"/>
    <property type="molecule type" value="Genomic_DNA"/>
</dbReference>
<evidence type="ECO:0000256" key="1">
    <source>
        <dbReference type="SAM" id="Phobius"/>
    </source>
</evidence>
<accession>A0A085V4S9</accession>
<organism evidence="2 3">
    <name type="scientific">Pseudomonas syringae</name>
    <dbReference type="NCBI Taxonomy" id="317"/>
    <lineage>
        <taxon>Bacteria</taxon>
        <taxon>Pseudomonadati</taxon>
        <taxon>Pseudomonadota</taxon>
        <taxon>Gammaproteobacteria</taxon>
        <taxon>Pseudomonadales</taxon>
        <taxon>Pseudomonadaceae</taxon>
        <taxon>Pseudomonas</taxon>
    </lineage>
</organism>
<feature type="transmembrane region" description="Helical" evidence="1">
    <location>
        <begin position="21"/>
        <end position="39"/>
    </location>
</feature>
<dbReference type="PATRIC" id="fig|317.174.peg.3326"/>
<comment type="caution">
    <text evidence="2">The sequence shown here is derived from an EMBL/GenBank/DDBJ whole genome shotgun (WGS) entry which is preliminary data.</text>
</comment>
<sequence length="227" mass="26077">MNLKNFRLVERWERLEEIYTCVGLFLLFITVSGMFFWIAGEPSRDPGGCVRVGGKFSSPGRLSCDPDDIMFVLLFGVISGFLSLYIAFMPIIDIFKEFLKPLQSRAFSPTLRVFLLLKRMRLERVFKSDALELNLTTLDDNHKPYQPFTFKIKGIHKFNFYNRDNEPVSADCIFRGGALLEFSRVKDSSELDCARVMVSSLYQGAFYSGQLDLEAESYEIRALPKAR</sequence>
<dbReference type="Proteomes" id="UP000028643">
    <property type="component" value="Unassembled WGS sequence"/>
</dbReference>
<dbReference type="AlphaFoldDB" id="A0A085V4S9"/>
<evidence type="ECO:0000313" key="2">
    <source>
        <dbReference type="EMBL" id="KFE50442.1"/>
    </source>
</evidence>
<name>A0A085V4S9_PSESX</name>
<evidence type="ECO:0000313" key="3">
    <source>
        <dbReference type="Proteomes" id="UP000028643"/>
    </source>
</evidence>
<protein>
    <submittedName>
        <fullName evidence="2">Uncharacterized protein</fullName>
    </submittedName>
</protein>
<proteinExistence type="predicted"/>